<dbReference type="AlphaFoldDB" id="A0AAU8A5X1"/>
<dbReference type="PROSITE" id="PS50932">
    <property type="entry name" value="HTH_LACI_2"/>
    <property type="match status" value="1"/>
</dbReference>
<keyword evidence="3" id="KW-0804">Transcription</keyword>
<evidence type="ECO:0000256" key="3">
    <source>
        <dbReference type="ARBA" id="ARBA00023163"/>
    </source>
</evidence>
<dbReference type="Pfam" id="PF00356">
    <property type="entry name" value="LacI"/>
    <property type="match status" value="1"/>
</dbReference>
<dbReference type="Pfam" id="PF13377">
    <property type="entry name" value="Peripla_BP_3"/>
    <property type="match status" value="1"/>
</dbReference>
<keyword evidence="2 5" id="KW-0238">DNA-binding</keyword>
<dbReference type="Gene3D" id="3.40.50.2300">
    <property type="match status" value="2"/>
</dbReference>
<keyword evidence="1" id="KW-0805">Transcription regulation</keyword>
<sequence>MRNQGTINIKKIAQLTGVHPSTVSRALNGSERVKQETREWIEKVAHENGYIPDALAKSLIVGKTYTLGIVVPEISNSFYSHIIQEIEDEVSKKGYSIIIAGTNFQYTSEKRALETMLAKRVDALVLCAPSQELLDESAEKLQKIPLVLCDTIKDEPQYDSVYVDEKSGILNAVRYLKQIGHRRIGFIAEEGITQRRMDIFRNALTECGLEVDHELLCVEPKLSAECGYAGMQKMLRVSAPPTAVMGARDNIAIGAMRAIYEAGLKIPGDISIIGYDDIGIAQYLHSMLTTIKQPAGEIGKNVGELVLKKINSQSKINSISKICLIPELVVRESTAEVSTEKN</sequence>
<feature type="domain" description="HTH lacI-type" evidence="4">
    <location>
        <begin position="7"/>
        <end position="61"/>
    </location>
</feature>
<dbReference type="InterPro" id="IPR046335">
    <property type="entry name" value="LacI/GalR-like_sensor"/>
</dbReference>
<accession>A0AAU8A5X1</accession>
<organism evidence="5">
    <name type="scientific">Christensenella massiliensis</name>
    <dbReference type="NCBI Taxonomy" id="1805714"/>
    <lineage>
        <taxon>Bacteria</taxon>
        <taxon>Bacillati</taxon>
        <taxon>Bacillota</taxon>
        <taxon>Clostridia</taxon>
        <taxon>Christensenellales</taxon>
        <taxon>Christensenellaceae</taxon>
        <taxon>Christensenella</taxon>
    </lineage>
</organism>
<dbReference type="SUPFAM" id="SSF47413">
    <property type="entry name" value="lambda repressor-like DNA-binding domains"/>
    <property type="match status" value="1"/>
</dbReference>
<dbReference type="EMBL" id="CP117826">
    <property type="protein sequence ID" value="XCC61231.1"/>
    <property type="molecule type" value="Genomic_DNA"/>
</dbReference>
<gene>
    <name evidence="5" type="ORF">PUP29_06725</name>
</gene>
<name>A0AAU8A5X1_9FIRM</name>
<proteinExistence type="predicted"/>
<dbReference type="InterPro" id="IPR028082">
    <property type="entry name" value="Peripla_BP_I"/>
</dbReference>
<evidence type="ECO:0000259" key="4">
    <source>
        <dbReference type="PROSITE" id="PS50932"/>
    </source>
</evidence>
<dbReference type="SMART" id="SM00354">
    <property type="entry name" value="HTH_LACI"/>
    <property type="match status" value="1"/>
</dbReference>
<evidence type="ECO:0000313" key="5">
    <source>
        <dbReference type="EMBL" id="XCC61231.1"/>
    </source>
</evidence>
<dbReference type="CDD" id="cd06267">
    <property type="entry name" value="PBP1_LacI_sugar_binding-like"/>
    <property type="match status" value="1"/>
</dbReference>
<dbReference type="PANTHER" id="PTHR30146:SF109">
    <property type="entry name" value="HTH-TYPE TRANSCRIPTIONAL REGULATOR GALS"/>
    <property type="match status" value="1"/>
</dbReference>
<protein>
    <submittedName>
        <fullName evidence="5">LacI family DNA-binding transcriptional regulator</fullName>
    </submittedName>
</protein>
<evidence type="ECO:0000256" key="2">
    <source>
        <dbReference type="ARBA" id="ARBA00023125"/>
    </source>
</evidence>
<dbReference type="CDD" id="cd01392">
    <property type="entry name" value="HTH_LacI"/>
    <property type="match status" value="1"/>
</dbReference>
<dbReference type="Gene3D" id="1.10.260.40">
    <property type="entry name" value="lambda repressor-like DNA-binding domains"/>
    <property type="match status" value="1"/>
</dbReference>
<dbReference type="GO" id="GO:0003700">
    <property type="term" value="F:DNA-binding transcription factor activity"/>
    <property type="evidence" value="ECO:0007669"/>
    <property type="project" value="TreeGrafter"/>
</dbReference>
<dbReference type="SUPFAM" id="SSF53822">
    <property type="entry name" value="Periplasmic binding protein-like I"/>
    <property type="match status" value="1"/>
</dbReference>
<reference evidence="5" key="1">
    <citation type="submission" date="2023-02" db="EMBL/GenBank/DDBJ databases">
        <title>Gut commensal Christensenella minuta modulates host metabolism via a new class of secondary bile acids.</title>
        <authorList>
            <person name="Liu C."/>
        </authorList>
    </citation>
    <scope>NUCLEOTIDE SEQUENCE</scope>
    <source>
        <strain evidence="5">CA70</strain>
    </source>
</reference>
<dbReference type="PANTHER" id="PTHR30146">
    <property type="entry name" value="LACI-RELATED TRANSCRIPTIONAL REPRESSOR"/>
    <property type="match status" value="1"/>
</dbReference>
<dbReference type="RefSeq" id="WP_079546619.1">
    <property type="nucleotide sequence ID" value="NZ_CP117826.1"/>
</dbReference>
<dbReference type="GO" id="GO:0000976">
    <property type="term" value="F:transcription cis-regulatory region binding"/>
    <property type="evidence" value="ECO:0007669"/>
    <property type="project" value="TreeGrafter"/>
</dbReference>
<evidence type="ECO:0000256" key="1">
    <source>
        <dbReference type="ARBA" id="ARBA00023015"/>
    </source>
</evidence>
<dbReference type="InterPro" id="IPR000843">
    <property type="entry name" value="HTH_LacI"/>
</dbReference>
<dbReference type="InterPro" id="IPR010982">
    <property type="entry name" value="Lambda_DNA-bd_dom_sf"/>
</dbReference>